<sequence length="214" mass="25209">MKKIYYVPGLISAILLPILFWYYGNQRVHPQYTVMDLGIPPKITPETPLEYTFEPIRNWNYKKIIVSPNTASENQQYYISELKKLQARNEKETGIEFVLDNKNNYKDFITLLNSMELAKQEVYGIDFEKTGHLFAVHYYKDSNKIDENNYFSCGTSAATVHYKEEIQHRGLGKLKYAAELPKQSFYMIFGFLLFLNISMLSIKENFQFHRKKLV</sequence>
<evidence type="ECO:0000313" key="2">
    <source>
        <dbReference type="EMBL" id="SIT10187.1"/>
    </source>
</evidence>
<dbReference type="EMBL" id="FTOL01000005">
    <property type="protein sequence ID" value="SIT10187.1"/>
    <property type="molecule type" value="Genomic_DNA"/>
</dbReference>
<gene>
    <name evidence="2" type="ORF">SAMN05421786_105201</name>
</gene>
<evidence type="ECO:0000313" key="3">
    <source>
        <dbReference type="Proteomes" id="UP000186744"/>
    </source>
</evidence>
<name>A0A1N7PI44_9FLAO</name>
<dbReference type="RefSeq" id="WP_076552904.1">
    <property type="nucleotide sequence ID" value="NZ_FTOL01000005.1"/>
</dbReference>
<keyword evidence="1" id="KW-0812">Transmembrane</keyword>
<dbReference type="Proteomes" id="UP000186744">
    <property type="component" value="Unassembled WGS sequence"/>
</dbReference>
<organism evidence="2 3">
    <name type="scientific">Chryseobacterium ureilyticum</name>
    <dbReference type="NCBI Taxonomy" id="373668"/>
    <lineage>
        <taxon>Bacteria</taxon>
        <taxon>Pseudomonadati</taxon>
        <taxon>Bacteroidota</taxon>
        <taxon>Flavobacteriia</taxon>
        <taxon>Flavobacteriales</taxon>
        <taxon>Weeksellaceae</taxon>
        <taxon>Chryseobacterium group</taxon>
        <taxon>Chryseobacterium</taxon>
    </lineage>
</organism>
<evidence type="ECO:0000256" key="1">
    <source>
        <dbReference type="SAM" id="Phobius"/>
    </source>
</evidence>
<keyword evidence="1" id="KW-0472">Membrane</keyword>
<accession>A0A1N7PI44</accession>
<reference evidence="3" key="1">
    <citation type="submission" date="2017-01" db="EMBL/GenBank/DDBJ databases">
        <authorList>
            <person name="Varghese N."/>
            <person name="Submissions S."/>
        </authorList>
    </citation>
    <scope>NUCLEOTIDE SEQUENCE [LARGE SCALE GENOMIC DNA]</scope>
    <source>
        <strain evidence="3">DSM 18017</strain>
    </source>
</reference>
<keyword evidence="1" id="KW-1133">Transmembrane helix</keyword>
<keyword evidence="3" id="KW-1185">Reference proteome</keyword>
<feature type="transmembrane region" description="Helical" evidence="1">
    <location>
        <begin position="5"/>
        <end position="23"/>
    </location>
</feature>
<proteinExistence type="predicted"/>
<dbReference type="STRING" id="373668.SAMN05421786_105201"/>
<dbReference type="AlphaFoldDB" id="A0A1N7PI44"/>
<dbReference type="OrthoDB" id="1272476at2"/>
<protein>
    <submittedName>
        <fullName evidence="2">Uncharacterized protein</fullName>
    </submittedName>
</protein>
<feature type="transmembrane region" description="Helical" evidence="1">
    <location>
        <begin position="184"/>
        <end position="202"/>
    </location>
</feature>